<reference evidence="6 7" key="1">
    <citation type="submission" date="2019-04" db="EMBL/GenBank/DDBJ databases">
        <authorList>
            <person name="Jiang L."/>
        </authorList>
    </citation>
    <scope>NUCLEOTIDE SEQUENCE [LARGE SCALE GENOMIC DNA]</scope>
    <source>
        <strain evidence="6 7">YIM 131861</strain>
    </source>
</reference>
<dbReference type="InterPro" id="IPR012338">
    <property type="entry name" value="Beta-lactam/transpept-like"/>
</dbReference>
<evidence type="ECO:0000256" key="1">
    <source>
        <dbReference type="ARBA" id="ARBA00004370"/>
    </source>
</evidence>
<dbReference type="SUPFAM" id="SSF56519">
    <property type="entry name" value="Penicillin binding protein dimerisation domain"/>
    <property type="match status" value="1"/>
</dbReference>
<accession>A0A4V3WUD5</accession>
<sequence length="588" mass="61854">MNQRTTRRRSVFAMIALLALIGVFVVRLVDIQVVRADELNAKSLQARSTTSQILGTRGQIVDANGEVLAQSVLRWDIALSPKKAGEFERDGVTIPLKQTEAELGALVGLSGDAVAKIISDALAADPKSDFAYVVKGVDAATLEKIDKLGIPWVVPQRIASRTYPDGAVAGNLIGFVGSDGKAQAGLERSQQKCLAAKDGEESYQTDAVDGVAIPGSTVQKASAKDGGTLKLTIDSDLQFSVQQILAAQAQATGAAWGTVVVQEVKTGKLVAVADYPTVDPNNVNGTADADRGSRAFQASYEPGSTFKALTAASAMDAGVANPLSQVVAPYRIIFPNGANINDSERHGDEDLTLTGVLIESSNTGMSQIGALMTDDQRYDYYKKFGLGATSEVGFPAEDTGILHKPGTDAWDNQTKYATMFGQGLTTTAVQMASVYQTIANGGVRMPVQLVEGCTAPDGTVSHVPSTQGTRVVSAAAAKSDSDILEMVYQKAWLSKIWNIPGYRIASKTGTAQMPDGNGGYSHGYLVSVAGFAPADDPQYVVSVSLADPVNNNTSAASAPIFRDVMSQVLKKYRVVPSGAPAPDLPADW</sequence>
<comment type="caution">
    <text evidence="6">The sequence shown here is derived from an EMBL/GenBank/DDBJ whole genome shotgun (WGS) entry which is preliminary data.</text>
</comment>
<evidence type="ECO:0000256" key="2">
    <source>
        <dbReference type="ARBA" id="ARBA00007171"/>
    </source>
</evidence>
<comment type="subcellular location">
    <subcellularLocation>
        <location evidence="1">Membrane</location>
    </subcellularLocation>
</comment>
<protein>
    <submittedName>
        <fullName evidence="6">Penicillin-binding protein 2</fullName>
    </submittedName>
</protein>
<evidence type="ECO:0000259" key="5">
    <source>
        <dbReference type="Pfam" id="PF03717"/>
    </source>
</evidence>
<keyword evidence="3" id="KW-0472">Membrane</keyword>
<dbReference type="SUPFAM" id="SSF56601">
    <property type="entry name" value="beta-lactamase/transpeptidase-like"/>
    <property type="match status" value="1"/>
</dbReference>
<dbReference type="PANTHER" id="PTHR30627">
    <property type="entry name" value="PEPTIDOGLYCAN D,D-TRANSPEPTIDASE"/>
    <property type="match status" value="1"/>
</dbReference>
<evidence type="ECO:0000313" key="6">
    <source>
        <dbReference type="EMBL" id="THG35397.1"/>
    </source>
</evidence>
<gene>
    <name evidence="6" type="ORF">E6C70_04935</name>
</gene>
<dbReference type="Gene3D" id="3.40.710.10">
    <property type="entry name" value="DD-peptidase/beta-lactamase superfamily"/>
    <property type="match status" value="1"/>
</dbReference>
<evidence type="ECO:0000256" key="3">
    <source>
        <dbReference type="ARBA" id="ARBA00023136"/>
    </source>
</evidence>
<dbReference type="Proteomes" id="UP000307380">
    <property type="component" value="Unassembled WGS sequence"/>
</dbReference>
<feature type="domain" description="Penicillin-binding protein dimerisation" evidence="5">
    <location>
        <begin position="54"/>
        <end position="207"/>
    </location>
</feature>
<dbReference type="Pfam" id="PF03717">
    <property type="entry name" value="PBP_dimer"/>
    <property type="match status" value="1"/>
</dbReference>
<evidence type="ECO:0000313" key="7">
    <source>
        <dbReference type="Proteomes" id="UP000307380"/>
    </source>
</evidence>
<dbReference type="OrthoDB" id="9789078at2"/>
<dbReference type="AlphaFoldDB" id="A0A4V3WUD5"/>
<dbReference type="Gene3D" id="3.30.450.330">
    <property type="match status" value="1"/>
</dbReference>
<keyword evidence="7" id="KW-1185">Reference proteome</keyword>
<dbReference type="GO" id="GO:0071555">
    <property type="term" value="P:cell wall organization"/>
    <property type="evidence" value="ECO:0007669"/>
    <property type="project" value="TreeGrafter"/>
</dbReference>
<proteinExistence type="inferred from homology"/>
<feature type="domain" description="Penicillin-binding protein transpeptidase" evidence="4">
    <location>
        <begin position="257"/>
        <end position="565"/>
    </location>
</feature>
<dbReference type="InterPro" id="IPR005311">
    <property type="entry name" value="PBP_dimer"/>
</dbReference>
<dbReference type="Pfam" id="PF00905">
    <property type="entry name" value="Transpeptidase"/>
    <property type="match status" value="1"/>
</dbReference>
<dbReference type="InterPro" id="IPR001460">
    <property type="entry name" value="PCN-bd_Tpept"/>
</dbReference>
<dbReference type="InterPro" id="IPR050515">
    <property type="entry name" value="Beta-lactam/transpept"/>
</dbReference>
<organism evidence="6 7">
    <name type="scientific">Orlajensenia flava</name>
    <dbReference type="NCBI Taxonomy" id="2565934"/>
    <lineage>
        <taxon>Bacteria</taxon>
        <taxon>Bacillati</taxon>
        <taxon>Actinomycetota</taxon>
        <taxon>Actinomycetes</taxon>
        <taxon>Micrococcales</taxon>
        <taxon>Microbacteriaceae</taxon>
        <taxon>Orlajensenia</taxon>
    </lineage>
</organism>
<dbReference type="EMBL" id="SSSN01000003">
    <property type="protein sequence ID" value="THG35397.1"/>
    <property type="molecule type" value="Genomic_DNA"/>
</dbReference>
<dbReference type="GO" id="GO:0008658">
    <property type="term" value="F:penicillin binding"/>
    <property type="evidence" value="ECO:0007669"/>
    <property type="project" value="InterPro"/>
</dbReference>
<name>A0A4V3WUD5_9MICO</name>
<dbReference type="InterPro" id="IPR036138">
    <property type="entry name" value="PBP_dimer_sf"/>
</dbReference>
<dbReference type="RefSeq" id="WP_136422774.1">
    <property type="nucleotide sequence ID" value="NZ_SSSN01000003.1"/>
</dbReference>
<dbReference type="PANTHER" id="PTHR30627:SF1">
    <property type="entry name" value="PEPTIDOGLYCAN D,D-TRANSPEPTIDASE FTSI"/>
    <property type="match status" value="1"/>
</dbReference>
<dbReference type="Gene3D" id="3.90.1310.10">
    <property type="entry name" value="Penicillin-binding protein 2a (Domain 2)"/>
    <property type="match status" value="1"/>
</dbReference>
<dbReference type="GO" id="GO:0005886">
    <property type="term" value="C:plasma membrane"/>
    <property type="evidence" value="ECO:0007669"/>
    <property type="project" value="TreeGrafter"/>
</dbReference>
<comment type="similarity">
    <text evidence="2">Belongs to the transpeptidase family.</text>
</comment>
<evidence type="ECO:0000259" key="4">
    <source>
        <dbReference type="Pfam" id="PF00905"/>
    </source>
</evidence>